<evidence type="ECO:0000256" key="1">
    <source>
        <dbReference type="SAM" id="MobiDB-lite"/>
    </source>
</evidence>
<feature type="compositionally biased region" description="Low complexity" evidence="1">
    <location>
        <begin position="648"/>
        <end position="670"/>
    </location>
</feature>
<proteinExistence type="predicted"/>
<feature type="region of interest" description="Disordered" evidence="1">
    <location>
        <begin position="245"/>
        <end position="264"/>
    </location>
</feature>
<feature type="region of interest" description="Disordered" evidence="1">
    <location>
        <begin position="618"/>
        <end position="676"/>
    </location>
</feature>
<dbReference type="EMBL" id="LJSK01000077">
    <property type="protein sequence ID" value="KPI87699.1"/>
    <property type="molecule type" value="Genomic_DNA"/>
</dbReference>
<feature type="region of interest" description="Disordered" evidence="1">
    <location>
        <begin position="1"/>
        <end position="50"/>
    </location>
</feature>
<reference evidence="2 3" key="1">
    <citation type="journal article" date="2015" name="PLoS Pathog.">
        <title>Leptomonas seymouri: Adaptations to the Dixenous Life Cycle Analyzed by Genome Sequencing, Transcriptome Profiling and Co-infection with Leishmania donovani.</title>
        <authorList>
            <person name="Kraeva N."/>
            <person name="Butenko A."/>
            <person name="Hlavacova J."/>
            <person name="Kostygov A."/>
            <person name="Myskova J."/>
            <person name="Grybchuk D."/>
            <person name="Lestinova T."/>
            <person name="Votypka J."/>
            <person name="Volf P."/>
            <person name="Opperdoes F."/>
            <person name="Flegontov P."/>
            <person name="Lukes J."/>
            <person name="Yurchenko V."/>
        </authorList>
    </citation>
    <scope>NUCLEOTIDE SEQUENCE [LARGE SCALE GENOMIC DNA]</scope>
    <source>
        <strain evidence="2 3">ATCC 30220</strain>
    </source>
</reference>
<dbReference type="OrthoDB" id="273054at2759"/>
<protein>
    <recommendedName>
        <fullName evidence="4">CUE domain-containing protein</fullName>
    </recommendedName>
</protein>
<evidence type="ECO:0000313" key="2">
    <source>
        <dbReference type="EMBL" id="KPI87699.1"/>
    </source>
</evidence>
<dbReference type="OMA" id="RCIHDEC"/>
<evidence type="ECO:0008006" key="4">
    <source>
        <dbReference type="Google" id="ProtNLM"/>
    </source>
</evidence>
<evidence type="ECO:0000313" key="3">
    <source>
        <dbReference type="Proteomes" id="UP000038009"/>
    </source>
</evidence>
<keyword evidence="3" id="KW-1185">Reference proteome</keyword>
<organism evidence="2 3">
    <name type="scientific">Leptomonas seymouri</name>
    <dbReference type="NCBI Taxonomy" id="5684"/>
    <lineage>
        <taxon>Eukaryota</taxon>
        <taxon>Discoba</taxon>
        <taxon>Euglenozoa</taxon>
        <taxon>Kinetoplastea</taxon>
        <taxon>Metakinetoplastina</taxon>
        <taxon>Trypanosomatida</taxon>
        <taxon>Trypanosomatidae</taxon>
        <taxon>Leishmaniinae</taxon>
        <taxon>Leptomonas</taxon>
    </lineage>
</organism>
<accession>A0A0N0P6J7</accession>
<dbReference type="VEuPathDB" id="TriTrypDB:Lsey_0077_0260"/>
<dbReference type="AlphaFoldDB" id="A0A0N0P6J7"/>
<dbReference type="Proteomes" id="UP000038009">
    <property type="component" value="Unassembled WGS sequence"/>
</dbReference>
<name>A0A0N0P6J7_LEPSE</name>
<gene>
    <name evidence="2" type="ORF">ABL78_3237</name>
</gene>
<feature type="compositionally biased region" description="Polar residues" evidence="1">
    <location>
        <begin position="624"/>
        <end position="639"/>
    </location>
</feature>
<comment type="caution">
    <text evidence="2">The sequence shown here is derived from an EMBL/GenBank/DDBJ whole genome shotgun (WGS) entry which is preliminary data.</text>
</comment>
<sequence length="955" mass="104627">MGNLKTVTSKPGAASSRELPPKGKEQRFPSSSDLWPEATPAKSTGDDLLQGKCLPTPRDQLLYLQALFPYAAYDELMAVITETDGPDEAAQQAYEALNPNYTGYLYLKEQADTMNNAKSTRAQRATAFSGLREALEERAADAFCPGTFSNLSQLQEYQETVGLFAVDTTDWDRAMLLPPRDVAEMACMDLPLRGEPSSSSSSHCSGATGTGKGSVERAKQQLLSLALNGSNLRFMDSCNFRPHARSNDMVPLSPQRSPEKRDANLHNGCKTPVMGGDAHECWQQHPNPGDQEEMSVLYLQDSDPECLAPIIAWAPEAIRVGPAEALRQQEGALRVFDEATFFTDPLLALQSSSKLLQTPLMTKATASPGNVAAMTNHSAEAHRGNIGDRVNLYPLLTVSSIPSPHSATERHEPIDSPSASLPFIEEGAGEQETSEAERFGRRTEFEDVDVEANEREDCVVGRDRSKGTGNCPSIHEECIPVVLGLHNPMQIPIPSESDRRTDRGGTRRFTAEYCTDYMSTGYNDVSNHLVKPSSLRETAVEKLKTRKRRPLTSSDRLRQRMRRLKPVGNLIFRENADSSPTIAGTEHTCGADDGRPTPAASHCTFIAGSALEKTPCSAEDIYTDPSSGTQRADWTTRGSRGNERATPASGNSSHVHGSAAAAATTGPPSSLACESRDQAHGQAVTIPAAHLGCSSLDPAAYLNSEEERWSGIVEMLRPFEDIFGAKFRCELVRCVHNNCCSIRPLLTEILRRLLHVVHTVAVGKEVSEGFAEEPMDLPVFGSILLSTSPVKLQELVFREEKCELNFCEEGTRLKVKLHIKEVKFEPIQFAYIDEAGAARQNRVAQQARRKMLQPRSRAAEWAQRHNSQEKYKRGITRGTANISAANVKLKGIVYIWLMASGKVHLASQDTKVSIGSLRVSTDVPKLNFLFTVGSPLLKLVVERMLLDAVNGLHSF</sequence>
<feature type="region of interest" description="Disordered" evidence="1">
    <location>
        <begin position="193"/>
        <end position="215"/>
    </location>
</feature>